<accession>A0A1H8QMA4</accession>
<evidence type="ECO:0000256" key="5">
    <source>
        <dbReference type="ARBA" id="ARBA00013198"/>
    </source>
</evidence>
<dbReference type="CDD" id="cd01400">
    <property type="entry name" value="6PGL"/>
    <property type="match status" value="1"/>
</dbReference>
<protein>
    <recommendedName>
        <fullName evidence="6 7">6-phosphogluconolactonase</fullName>
        <shortName evidence="7">6PGL</shortName>
        <ecNumber evidence="5 7">3.1.1.31</ecNumber>
    </recommendedName>
</protein>
<dbReference type="InterPro" id="IPR037171">
    <property type="entry name" value="NagB/RpiA_transferase-like"/>
</dbReference>
<dbReference type="GO" id="GO:0017057">
    <property type="term" value="F:6-phosphogluconolactonase activity"/>
    <property type="evidence" value="ECO:0007669"/>
    <property type="project" value="UniProtKB-UniRule"/>
</dbReference>
<dbReference type="EMBL" id="FODT01000003">
    <property type="protein sequence ID" value="SEO54943.1"/>
    <property type="molecule type" value="Genomic_DNA"/>
</dbReference>
<evidence type="ECO:0000256" key="4">
    <source>
        <dbReference type="ARBA" id="ARBA00010662"/>
    </source>
</evidence>
<evidence type="ECO:0000256" key="2">
    <source>
        <dbReference type="ARBA" id="ARBA00002681"/>
    </source>
</evidence>
<keyword evidence="7" id="KW-0378">Hydrolase</keyword>
<dbReference type="Pfam" id="PF01182">
    <property type="entry name" value="Glucosamine_iso"/>
    <property type="match status" value="1"/>
</dbReference>
<evidence type="ECO:0000313" key="10">
    <source>
        <dbReference type="Proteomes" id="UP000199615"/>
    </source>
</evidence>
<dbReference type="PANTHER" id="PTHR11054">
    <property type="entry name" value="6-PHOSPHOGLUCONOLACTONASE"/>
    <property type="match status" value="1"/>
</dbReference>
<comment type="pathway">
    <text evidence="3 7">Carbohydrate degradation; pentose phosphate pathway; D-ribulose 5-phosphate from D-glucose 6-phosphate (oxidative stage): step 2/3.</text>
</comment>
<sequence>MRTADGRQIVVAADAEALARLAAQRLIARIELHRERPAICLTGGSGPQRMFELLATEFADRIPWPRVHWFISDERFVPFGDPLSNMGTIKRVLLDGRAPPENVHAIPAGDSATPDEAARRYQHELQSFYGAATLDRARPLFDLVLGGVGPDGHTASLFPGWPQLGIRDRWAAGVDNAHVEPLVPRVTLTFPALASCAEMLFLVHGASKRDIVGRVFAGDDLPAGHARSIGETVWLITADALPETLRDR</sequence>
<gene>
    <name evidence="7" type="primary">pgl</name>
    <name evidence="9" type="ORF">SAMN05444123_103262</name>
</gene>
<dbReference type="InterPro" id="IPR005900">
    <property type="entry name" value="6-phosphogluconolactonase_DevB"/>
</dbReference>
<dbReference type="InterPro" id="IPR039104">
    <property type="entry name" value="6PGL"/>
</dbReference>
<evidence type="ECO:0000256" key="7">
    <source>
        <dbReference type="RuleBase" id="RU365095"/>
    </source>
</evidence>
<keyword evidence="10" id="KW-1185">Reference proteome</keyword>
<dbReference type="AlphaFoldDB" id="A0A1H8QMA4"/>
<evidence type="ECO:0000256" key="6">
    <source>
        <dbReference type="ARBA" id="ARBA00020337"/>
    </source>
</evidence>
<dbReference type="OrthoDB" id="9810967at2"/>
<dbReference type="Proteomes" id="UP000199615">
    <property type="component" value="Unassembled WGS sequence"/>
</dbReference>
<evidence type="ECO:0000313" key="9">
    <source>
        <dbReference type="EMBL" id="SEO54943.1"/>
    </source>
</evidence>
<feature type="domain" description="Glucosamine/galactosamine-6-phosphate isomerase" evidence="8">
    <location>
        <begin position="14"/>
        <end position="234"/>
    </location>
</feature>
<dbReference type="RefSeq" id="WP_092682811.1">
    <property type="nucleotide sequence ID" value="NZ_FODT01000003.1"/>
</dbReference>
<evidence type="ECO:0000259" key="8">
    <source>
        <dbReference type="Pfam" id="PF01182"/>
    </source>
</evidence>
<dbReference type="UniPathway" id="UPA00115">
    <property type="reaction ID" value="UER00409"/>
</dbReference>
<dbReference type="PANTHER" id="PTHR11054:SF0">
    <property type="entry name" value="6-PHOSPHOGLUCONOLACTONASE"/>
    <property type="match status" value="1"/>
</dbReference>
<dbReference type="GO" id="GO:0005975">
    <property type="term" value="P:carbohydrate metabolic process"/>
    <property type="evidence" value="ECO:0007669"/>
    <property type="project" value="UniProtKB-UniRule"/>
</dbReference>
<dbReference type="Gene3D" id="3.40.50.1360">
    <property type="match status" value="1"/>
</dbReference>
<dbReference type="EC" id="3.1.1.31" evidence="5 7"/>
<proteinExistence type="inferred from homology"/>
<organism evidence="9 10">
    <name type="scientific">Rhodopseudomonas pseudopalustris</name>
    <dbReference type="NCBI Taxonomy" id="1513892"/>
    <lineage>
        <taxon>Bacteria</taxon>
        <taxon>Pseudomonadati</taxon>
        <taxon>Pseudomonadota</taxon>
        <taxon>Alphaproteobacteria</taxon>
        <taxon>Hyphomicrobiales</taxon>
        <taxon>Nitrobacteraceae</taxon>
        <taxon>Rhodopseudomonas</taxon>
    </lineage>
</organism>
<evidence type="ECO:0000256" key="1">
    <source>
        <dbReference type="ARBA" id="ARBA00000832"/>
    </source>
</evidence>
<comment type="catalytic activity">
    <reaction evidence="1 7">
        <text>6-phospho-D-glucono-1,5-lactone + H2O = 6-phospho-D-gluconate + H(+)</text>
        <dbReference type="Rhea" id="RHEA:12556"/>
        <dbReference type="ChEBI" id="CHEBI:15377"/>
        <dbReference type="ChEBI" id="CHEBI:15378"/>
        <dbReference type="ChEBI" id="CHEBI:57955"/>
        <dbReference type="ChEBI" id="CHEBI:58759"/>
        <dbReference type="EC" id="3.1.1.31"/>
    </reaction>
</comment>
<reference evidence="10" key="1">
    <citation type="submission" date="2016-10" db="EMBL/GenBank/DDBJ databases">
        <authorList>
            <person name="Varghese N."/>
            <person name="Submissions S."/>
        </authorList>
    </citation>
    <scope>NUCLEOTIDE SEQUENCE [LARGE SCALE GENOMIC DNA]</scope>
    <source>
        <strain evidence="10">DSM 123</strain>
    </source>
</reference>
<dbReference type="InterPro" id="IPR006148">
    <property type="entry name" value="Glc/Gal-6P_isomerase"/>
</dbReference>
<dbReference type="NCBIfam" id="TIGR01198">
    <property type="entry name" value="pgl"/>
    <property type="match status" value="1"/>
</dbReference>
<dbReference type="GO" id="GO:0006098">
    <property type="term" value="P:pentose-phosphate shunt"/>
    <property type="evidence" value="ECO:0007669"/>
    <property type="project" value="UniProtKB-UniPathway"/>
</dbReference>
<evidence type="ECO:0000256" key="3">
    <source>
        <dbReference type="ARBA" id="ARBA00004961"/>
    </source>
</evidence>
<comment type="function">
    <text evidence="2 7">Hydrolysis of 6-phosphogluconolactone to 6-phosphogluconate.</text>
</comment>
<comment type="similarity">
    <text evidence="4 7">Belongs to the glucosamine/galactosamine-6-phosphate isomerase family. 6-phosphogluconolactonase subfamily.</text>
</comment>
<dbReference type="SUPFAM" id="SSF100950">
    <property type="entry name" value="NagB/RpiA/CoA transferase-like"/>
    <property type="match status" value="1"/>
</dbReference>
<name>A0A1H8QMA4_9BRAD</name>